<proteinExistence type="predicted"/>
<dbReference type="OMA" id="QIRTEEH"/>
<keyword evidence="2" id="KW-0175">Coiled coil</keyword>
<evidence type="ECO:0000256" key="2">
    <source>
        <dbReference type="SAM" id="Coils"/>
    </source>
</evidence>
<name>A0A0J8DSR5_BETVV</name>
<dbReference type="PANTHER" id="PTHR32215:SF0">
    <property type="entry name" value="CILIA- AND FLAGELLA-ASSOCIATED PROTEIN 57"/>
    <property type="match status" value="1"/>
</dbReference>
<keyword evidence="1" id="KW-0853">WD repeat</keyword>
<gene>
    <name evidence="3" type="ORF">BVRB_027880</name>
</gene>
<sequence length="205" mass="23928">MLFAGTEQGQVRSFKFPLTGHCQDYQCHSAAVNRLRLSRDDTMLFSAGADGCLAVFDVREQEGRSSSSAASQIPWSEEVLVTRSDLEERATLTNDMKNKVDELTLHNEYQLRLQEMSHNEKLKEVKESCQVALEEQKKIYDRLKDEKQDMEMDYEEAVKKLEEMQAATLALAKQEHQEQIMKEVEAYHELELEMKKEEEEWDRQM</sequence>
<dbReference type="InterPro" id="IPR052993">
    <property type="entry name" value="CFA-57"/>
</dbReference>
<dbReference type="SUPFAM" id="SSF50978">
    <property type="entry name" value="WD40 repeat-like"/>
    <property type="match status" value="1"/>
</dbReference>
<dbReference type="SMART" id="SM00320">
    <property type="entry name" value="WD40"/>
    <property type="match status" value="1"/>
</dbReference>
<dbReference type="PANTHER" id="PTHR32215">
    <property type="entry name" value="CILIA- AND FLAGELLA-ASSOCIATED PROTEIN 57"/>
    <property type="match status" value="1"/>
</dbReference>
<accession>A0A0J8DSR5</accession>
<dbReference type="PROSITE" id="PS50082">
    <property type="entry name" value="WD_REPEATS_2"/>
    <property type="match status" value="1"/>
</dbReference>
<dbReference type="InterPro" id="IPR036322">
    <property type="entry name" value="WD40_repeat_dom_sf"/>
</dbReference>
<evidence type="ECO:0000313" key="4">
    <source>
        <dbReference type="Proteomes" id="UP000035740"/>
    </source>
</evidence>
<protein>
    <submittedName>
        <fullName evidence="3">Uncharacterized protein</fullName>
    </submittedName>
</protein>
<feature type="coiled-coil region" evidence="2">
    <location>
        <begin position="126"/>
        <end position="200"/>
    </location>
</feature>
<feature type="non-terminal residue" evidence="3">
    <location>
        <position position="205"/>
    </location>
</feature>
<dbReference type="OrthoDB" id="47276at2759"/>
<organism evidence="3 4">
    <name type="scientific">Beta vulgaris subsp. vulgaris</name>
    <name type="common">Beet</name>
    <dbReference type="NCBI Taxonomy" id="3555"/>
    <lineage>
        <taxon>Eukaryota</taxon>
        <taxon>Viridiplantae</taxon>
        <taxon>Streptophyta</taxon>
        <taxon>Embryophyta</taxon>
        <taxon>Tracheophyta</taxon>
        <taxon>Spermatophyta</taxon>
        <taxon>Magnoliopsida</taxon>
        <taxon>eudicotyledons</taxon>
        <taxon>Gunneridae</taxon>
        <taxon>Pentapetalae</taxon>
        <taxon>Caryophyllales</taxon>
        <taxon>Chenopodiaceae</taxon>
        <taxon>Betoideae</taxon>
        <taxon>Beta</taxon>
    </lineage>
</organism>
<keyword evidence="4" id="KW-1185">Reference proteome</keyword>
<reference evidence="3 4" key="1">
    <citation type="journal article" date="2014" name="Nature">
        <title>The genome of the recently domesticated crop plant sugar beet (Beta vulgaris).</title>
        <authorList>
            <person name="Dohm J.C."/>
            <person name="Minoche A.E."/>
            <person name="Holtgrawe D."/>
            <person name="Capella-Gutierrez S."/>
            <person name="Zakrzewski F."/>
            <person name="Tafer H."/>
            <person name="Rupp O."/>
            <person name="Sorensen T.R."/>
            <person name="Stracke R."/>
            <person name="Reinhardt R."/>
            <person name="Goesmann A."/>
            <person name="Kraft T."/>
            <person name="Schulz B."/>
            <person name="Stadler P.F."/>
            <person name="Schmidt T."/>
            <person name="Gabaldon T."/>
            <person name="Lehrach H."/>
            <person name="Weisshaar B."/>
            <person name="Himmelbauer H."/>
        </authorList>
    </citation>
    <scope>NUCLEOTIDE SEQUENCE [LARGE SCALE GENOMIC DNA]</scope>
    <source>
        <tissue evidence="3">Taproot</tissue>
    </source>
</reference>
<dbReference type="Gramene" id="KMS93795">
    <property type="protein sequence ID" value="KMS93795"/>
    <property type="gene ID" value="BVRB_027880"/>
</dbReference>
<dbReference type="AlphaFoldDB" id="A0A0J8DSR5"/>
<feature type="repeat" description="WD" evidence="1">
    <location>
        <begin position="25"/>
        <end position="66"/>
    </location>
</feature>
<dbReference type="EMBL" id="KQ098905">
    <property type="protein sequence ID" value="KMS93795.1"/>
    <property type="molecule type" value="Genomic_DNA"/>
</dbReference>
<dbReference type="InterPro" id="IPR015943">
    <property type="entry name" value="WD40/YVTN_repeat-like_dom_sf"/>
</dbReference>
<evidence type="ECO:0000313" key="3">
    <source>
        <dbReference type="EMBL" id="KMS93795.1"/>
    </source>
</evidence>
<dbReference type="InterPro" id="IPR001680">
    <property type="entry name" value="WD40_rpt"/>
</dbReference>
<dbReference type="Gene3D" id="2.130.10.10">
    <property type="entry name" value="YVTN repeat-like/Quinoprotein amine dehydrogenase"/>
    <property type="match status" value="1"/>
</dbReference>
<evidence type="ECO:0000256" key="1">
    <source>
        <dbReference type="PROSITE-ProRule" id="PRU00221"/>
    </source>
</evidence>
<dbReference type="Proteomes" id="UP000035740">
    <property type="component" value="Unassembled WGS sequence"/>
</dbReference>